<dbReference type="AlphaFoldDB" id="A0A9Y2IHF0"/>
<organism evidence="2 3">
    <name type="scientific">Amycolatopsis carbonis</name>
    <dbReference type="NCBI Taxonomy" id="715471"/>
    <lineage>
        <taxon>Bacteria</taxon>
        <taxon>Bacillati</taxon>
        <taxon>Actinomycetota</taxon>
        <taxon>Actinomycetes</taxon>
        <taxon>Pseudonocardiales</taxon>
        <taxon>Pseudonocardiaceae</taxon>
        <taxon>Amycolatopsis</taxon>
    </lineage>
</organism>
<name>A0A9Y2IHF0_9PSEU</name>
<dbReference type="RefSeq" id="WP_285971035.1">
    <property type="nucleotide sequence ID" value="NZ_CP127294.1"/>
</dbReference>
<sequence length="35" mass="4148">MPVDTTRSHTRRWHSYELCGNRANVASHRARKSEH</sequence>
<dbReference type="EMBL" id="CP127294">
    <property type="protein sequence ID" value="WIX80405.1"/>
    <property type="molecule type" value="Genomic_DNA"/>
</dbReference>
<dbReference type="Gene3D" id="1.10.3300.10">
    <property type="entry name" value="Jann2411-like domain"/>
    <property type="match status" value="1"/>
</dbReference>
<dbReference type="SUPFAM" id="SSF160904">
    <property type="entry name" value="Jann2411-like"/>
    <property type="match status" value="1"/>
</dbReference>
<dbReference type="InterPro" id="IPR023286">
    <property type="entry name" value="ABATE_dom_sf"/>
</dbReference>
<evidence type="ECO:0000313" key="3">
    <source>
        <dbReference type="Proteomes" id="UP001236014"/>
    </source>
</evidence>
<dbReference type="InterPro" id="IPR021005">
    <property type="entry name" value="Znf_CGNR"/>
</dbReference>
<reference evidence="2 3" key="1">
    <citation type="submission" date="2023-06" db="EMBL/GenBank/DDBJ databases">
        <authorList>
            <person name="Oyuntsetseg B."/>
            <person name="Kim S.B."/>
        </authorList>
    </citation>
    <scope>NUCLEOTIDE SEQUENCE [LARGE SCALE GENOMIC DNA]</scope>
    <source>
        <strain evidence="2 3">2-15</strain>
    </source>
</reference>
<keyword evidence="3" id="KW-1185">Reference proteome</keyword>
<evidence type="ECO:0000259" key="1">
    <source>
        <dbReference type="Pfam" id="PF11706"/>
    </source>
</evidence>
<evidence type="ECO:0000313" key="2">
    <source>
        <dbReference type="EMBL" id="WIX80405.1"/>
    </source>
</evidence>
<gene>
    <name evidence="2" type="ORF">QRX50_06390</name>
</gene>
<proteinExistence type="predicted"/>
<dbReference type="Pfam" id="PF11706">
    <property type="entry name" value="zf-CGNR"/>
    <property type="match status" value="1"/>
</dbReference>
<feature type="domain" description="Zinc finger CGNR" evidence="1">
    <location>
        <begin position="3"/>
        <end position="32"/>
    </location>
</feature>
<protein>
    <submittedName>
        <fullName evidence="2">CGNR zinc finger domain-containing protein</fullName>
    </submittedName>
</protein>
<dbReference type="KEGG" id="acab:QRX50_06390"/>
<dbReference type="Proteomes" id="UP001236014">
    <property type="component" value="Chromosome"/>
</dbReference>
<accession>A0A9Y2IHF0</accession>